<dbReference type="GO" id="GO:0005739">
    <property type="term" value="C:mitochondrion"/>
    <property type="evidence" value="ECO:0007669"/>
    <property type="project" value="UniProtKB-SubCell"/>
</dbReference>
<keyword evidence="6" id="KW-0496">Mitochondrion</keyword>
<evidence type="ECO:0000313" key="11">
    <source>
        <dbReference type="EMBL" id="CAG9110571.1"/>
    </source>
</evidence>
<dbReference type="EC" id="2.3.1.181" evidence="6"/>
<proteinExistence type="inferred from homology"/>
<gene>
    <name evidence="11" type="ORF">PLXY2_LOCUS4551</name>
</gene>
<feature type="site" description="Lowers pKa of active site Cys" evidence="9">
    <location>
        <position position="149"/>
    </location>
</feature>
<dbReference type="GO" id="GO:0009249">
    <property type="term" value="P:protein lipoylation"/>
    <property type="evidence" value="ECO:0007669"/>
    <property type="project" value="InterPro"/>
</dbReference>
<dbReference type="Proteomes" id="UP000653454">
    <property type="component" value="Unassembled WGS sequence"/>
</dbReference>
<evidence type="ECO:0000256" key="2">
    <source>
        <dbReference type="ARBA" id="ARBA00004821"/>
    </source>
</evidence>
<dbReference type="FunFam" id="3.30.930.10:FF:000035">
    <property type="entry name" value="Putative lipoyltransferase 2, mitochondrial"/>
    <property type="match status" value="1"/>
</dbReference>
<dbReference type="PROSITE" id="PS51733">
    <property type="entry name" value="BPL_LPL_CATALYTIC"/>
    <property type="match status" value="1"/>
</dbReference>
<dbReference type="CDD" id="cd16444">
    <property type="entry name" value="LipB"/>
    <property type="match status" value="1"/>
</dbReference>
<evidence type="ECO:0000256" key="6">
    <source>
        <dbReference type="PIRNR" id="PIRNR016262"/>
    </source>
</evidence>
<dbReference type="NCBIfam" id="NF010925">
    <property type="entry name" value="PRK14345.1"/>
    <property type="match status" value="1"/>
</dbReference>
<dbReference type="SUPFAM" id="SSF55681">
    <property type="entry name" value="Class II aaRS and biotin synthetases"/>
    <property type="match status" value="1"/>
</dbReference>
<reference evidence="11" key="1">
    <citation type="submission" date="2020-11" db="EMBL/GenBank/DDBJ databases">
        <authorList>
            <person name="Whiteford S."/>
        </authorList>
    </citation>
    <scope>NUCLEOTIDE SEQUENCE</scope>
</reference>
<evidence type="ECO:0000256" key="5">
    <source>
        <dbReference type="ARBA" id="ARBA00023315"/>
    </source>
</evidence>
<evidence type="ECO:0000256" key="9">
    <source>
        <dbReference type="PIRSR" id="PIRSR016262-3"/>
    </source>
</evidence>
<dbReference type="InterPro" id="IPR004143">
    <property type="entry name" value="BPL_LPL_catalytic"/>
</dbReference>
<sequence length="247" mass="27690">MLNKNLVKMVKVWKLGLISYDTALKIQVALARKHLDAMAKSLDADYDTLLLVEHKPVYTVGIRNDMPYNEISRLKSTGAEFRQTNRGGLITFHGPGQLVAYPIINLKHFKTSVKWYVNSLEETVIKMCDEMGIKGSRSPHTGVWVEDNKIAAIGIHASRYVTTHGIALNCDNDLSWFDHIDPCGIPDKGVTSLSQETGKNCTTEKMAPIFLRNFEKVFQCQTEDLDAKVQEEILNGVYSKLLVTSTS</sequence>
<keyword evidence="12" id="KW-1185">Reference proteome</keyword>
<accession>A0A8S4E6D8</accession>
<evidence type="ECO:0000259" key="10">
    <source>
        <dbReference type="PROSITE" id="PS51733"/>
    </source>
</evidence>
<dbReference type="NCBIfam" id="TIGR00214">
    <property type="entry name" value="lipB"/>
    <property type="match status" value="1"/>
</dbReference>
<evidence type="ECO:0000256" key="3">
    <source>
        <dbReference type="ARBA" id="ARBA00007907"/>
    </source>
</evidence>
<comment type="pathway">
    <text evidence="2 6">Protein modification; protein lipoylation via endogenous pathway; protein N(6)-(lipoyl)lysine from octanoyl-[acyl-carrier-protein]: step 1/2.</text>
</comment>
<feature type="binding site" evidence="8">
    <location>
        <begin position="86"/>
        <end position="93"/>
    </location>
    <ligand>
        <name>substrate</name>
    </ligand>
</feature>
<feature type="active site" description="Acyl-thioester intermediate" evidence="7">
    <location>
        <position position="183"/>
    </location>
</feature>
<dbReference type="AlphaFoldDB" id="A0A8S4E6D8"/>
<protein>
    <recommendedName>
        <fullName evidence="6">Octanoyl-[acyl-carrier-protein]:protein N-octanoyltransferase LIPT2, mitochondrial</fullName>
        <ecNumber evidence="6">2.3.1.181</ecNumber>
    </recommendedName>
</protein>
<dbReference type="PIRSF" id="PIRSF016262">
    <property type="entry name" value="LPLase"/>
    <property type="match status" value="1"/>
</dbReference>
<dbReference type="HAMAP" id="MF_00013">
    <property type="entry name" value="LipB"/>
    <property type="match status" value="1"/>
</dbReference>
<keyword evidence="4 6" id="KW-0808">Transferase</keyword>
<evidence type="ECO:0000256" key="1">
    <source>
        <dbReference type="ARBA" id="ARBA00004173"/>
    </source>
</evidence>
<feature type="domain" description="BPL/LPL catalytic" evidence="10">
    <location>
        <begin position="43"/>
        <end position="222"/>
    </location>
</feature>
<comment type="subcellular location">
    <subcellularLocation>
        <location evidence="1 6">Mitochondrion</location>
    </subcellularLocation>
</comment>
<name>A0A8S4E6D8_PLUXY</name>
<comment type="catalytic activity">
    <reaction evidence="6">
        <text>octanoyl-[ACP] + L-lysyl-[protein] = N(6)-octanoyl-L-lysyl-[protein] + holo-[ACP] + H(+)</text>
        <dbReference type="Rhea" id="RHEA:17665"/>
        <dbReference type="Rhea" id="RHEA-COMP:9636"/>
        <dbReference type="Rhea" id="RHEA-COMP:9685"/>
        <dbReference type="Rhea" id="RHEA-COMP:9752"/>
        <dbReference type="Rhea" id="RHEA-COMP:9928"/>
        <dbReference type="ChEBI" id="CHEBI:15378"/>
        <dbReference type="ChEBI" id="CHEBI:29969"/>
        <dbReference type="ChEBI" id="CHEBI:64479"/>
        <dbReference type="ChEBI" id="CHEBI:78463"/>
        <dbReference type="ChEBI" id="CHEBI:78809"/>
        <dbReference type="EC" id="2.3.1.181"/>
    </reaction>
</comment>
<evidence type="ECO:0000256" key="4">
    <source>
        <dbReference type="ARBA" id="ARBA00022679"/>
    </source>
</evidence>
<dbReference type="InterPro" id="IPR020605">
    <property type="entry name" value="Octanoyltransferase_CS"/>
</dbReference>
<dbReference type="InterPro" id="IPR000544">
    <property type="entry name" value="Octanoyltransferase"/>
</dbReference>
<keyword evidence="5 6" id="KW-0012">Acyltransferase</keyword>
<organism evidence="11 12">
    <name type="scientific">Plutella xylostella</name>
    <name type="common">Diamondback moth</name>
    <name type="synonym">Plutella maculipennis</name>
    <dbReference type="NCBI Taxonomy" id="51655"/>
    <lineage>
        <taxon>Eukaryota</taxon>
        <taxon>Metazoa</taxon>
        <taxon>Ecdysozoa</taxon>
        <taxon>Arthropoda</taxon>
        <taxon>Hexapoda</taxon>
        <taxon>Insecta</taxon>
        <taxon>Pterygota</taxon>
        <taxon>Neoptera</taxon>
        <taxon>Endopterygota</taxon>
        <taxon>Lepidoptera</taxon>
        <taxon>Glossata</taxon>
        <taxon>Ditrysia</taxon>
        <taxon>Yponomeutoidea</taxon>
        <taxon>Plutellidae</taxon>
        <taxon>Plutella</taxon>
    </lineage>
</organism>
<feature type="binding site" evidence="8">
    <location>
        <begin position="165"/>
        <end position="167"/>
    </location>
    <ligand>
        <name>substrate</name>
    </ligand>
</feature>
<dbReference type="PROSITE" id="PS01313">
    <property type="entry name" value="LIPB"/>
    <property type="match status" value="1"/>
</dbReference>
<evidence type="ECO:0000313" key="12">
    <source>
        <dbReference type="Proteomes" id="UP000653454"/>
    </source>
</evidence>
<dbReference type="InterPro" id="IPR045864">
    <property type="entry name" value="aa-tRNA-synth_II/BPL/LPL"/>
</dbReference>
<comment type="function">
    <text evidence="6">Catalyzes the transfer of endogenously produced octanoic acid from octanoyl-acyl-carrier-protein onto the lipoyl domains of lipoate-dependent enzymes. Lipoyl-ACP can also act as a substrate although octanoyl-ACP is likely to be the physiological substrate.</text>
</comment>
<evidence type="ECO:0000256" key="8">
    <source>
        <dbReference type="PIRSR" id="PIRSR016262-2"/>
    </source>
</evidence>
<comment type="caution">
    <text evidence="11">The sequence shown here is derived from an EMBL/GenBank/DDBJ whole genome shotgun (WGS) entry which is preliminary data.</text>
</comment>
<dbReference type="Pfam" id="PF21948">
    <property type="entry name" value="LplA-B_cat"/>
    <property type="match status" value="1"/>
</dbReference>
<dbReference type="Gene3D" id="3.30.930.10">
    <property type="entry name" value="Bira Bifunctional Protein, Domain 2"/>
    <property type="match status" value="1"/>
</dbReference>
<evidence type="ECO:0000256" key="7">
    <source>
        <dbReference type="PIRSR" id="PIRSR016262-1"/>
    </source>
</evidence>
<dbReference type="GO" id="GO:0033819">
    <property type="term" value="F:lipoyl(octanoyl) transferase activity"/>
    <property type="evidence" value="ECO:0007669"/>
    <property type="project" value="UniProtKB-EC"/>
</dbReference>
<dbReference type="EMBL" id="CAJHNJ030000012">
    <property type="protein sequence ID" value="CAG9110571.1"/>
    <property type="molecule type" value="Genomic_DNA"/>
</dbReference>
<feature type="binding site" evidence="8">
    <location>
        <begin position="152"/>
        <end position="154"/>
    </location>
    <ligand>
        <name>substrate</name>
    </ligand>
</feature>
<comment type="similarity">
    <text evidence="3 6">Belongs to the LipB family.</text>
</comment>
<dbReference type="PANTHER" id="PTHR10993">
    <property type="entry name" value="OCTANOYLTRANSFERASE"/>
    <property type="match status" value="1"/>
</dbReference>
<dbReference type="PANTHER" id="PTHR10993:SF7">
    <property type="entry name" value="LIPOYLTRANSFERASE 2, MITOCHONDRIAL-RELATED"/>
    <property type="match status" value="1"/>
</dbReference>